<organism evidence="4 5">
    <name type="scientific">Nocardia arthritidis</name>
    <dbReference type="NCBI Taxonomy" id="228602"/>
    <lineage>
        <taxon>Bacteria</taxon>
        <taxon>Bacillati</taxon>
        <taxon>Actinomycetota</taxon>
        <taxon>Actinomycetes</taxon>
        <taxon>Mycobacteriales</taxon>
        <taxon>Nocardiaceae</taxon>
        <taxon>Nocardia</taxon>
    </lineage>
</organism>
<keyword evidence="5" id="KW-1185">Reference proteome</keyword>
<keyword evidence="2" id="KW-0963">Cytoplasm</keyword>
<evidence type="ECO:0000256" key="1">
    <source>
        <dbReference type="ARBA" id="ARBA00007768"/>
    </source>
</evidence>
<feature type="region of interest" description="Disordered" evidence="3">
    <location>
        <begin position="31"/>
        <end position="53"/>
    </location>
</feature>
<dbReference type="InterPro" id="IPR036822">
    <property type="entry name" value="CutC-like_dom_sf"/>
</dbReference>
<evidence type="ECO:0000256" key="3">
    <source>
        <dbReference type="SAM" id="MobiDB-lite"/>
    </source>
</evidence>
<comment type="subcellular location">
    <subcellularLocation>
        <location evidence="2">Cytoplasm</location>
    </subcellularLocation>
</comment>
<comment type="caution">
    <text evidence="2">Once thought to be involved in copper homeostasis, experiments in E.coli have shown this is not the case.</text>
</comment>
<reference evidence="4 5" key="1">
    <citation type="journal article" date="2019" name="ACS Chem. Biol.">
        <title>Identification and Mobilization of a Cryptic Antibiotic Biosynthesis Gene Locus from a Human-Pathogenic Nocardia Isolate.</title>
        <authorList>
            <person name="Herisse M."/>
            <person name="Ishida K."/>
            <person name="Porter J.L."/>
            <person name="Howden B."/>
            <person name="Hertweck C."/>
            <person name="Stinear T.P."/>
            <person name="Pidot S.J."/>
        </authorList>
    </citation>
    <scope>NUCLEOTIDE SEQUENCE [LARGE SCALE GENOMIC DNA]</scope>
    <source>
        <strain evidence="4 5">AUSMDU00012717</strain>
    </source>
</reference>
<dbReference type="PANTHER" id="PTHR12598:SF0">
    <property type="entry name" value="COPPER HOMEOSTASIS PROTEIN CUTC HOMOLOG"/>
    <property type="match status" value="1"/>
</dbReference>
<dbReference type="SUPFAM" id="SSF110395">
    <property type="entry name" value="CutC-like"/>
    <property type="match status" value="1"/>
</dbReference>
<name>A0A6G9YNM2_9NOCA</name>
<dbReference type="InterPro" id="IPR005627">
    <property type="entry name" value="CutC-like"/>
</dbReference>
<dbReference type="Gene3D" id="3.20.20.380">
    <property type="entry name" value="Copper homeostasis (CutC) domain"/>
    <property type="match status" value="1"/>
</dbReference>
<gene>
    <name evidence="2" type="primary">cutC</name>
    <name evidence="4" type="ORF">F5544_33435</name>
</gene>
<evidence type="ECO:0000256" key="2">
    <source>
        <dbReference type="HAMAP-Rule" id="MF_00795"/>
    </source>
</evidence>
<dbReference type="EMBL" id="CP046172">
    <property type="protein sequence ID" value="QIS14523.1"/>
    <property type="molecule type" value="Genomic_DNA"/>
</dbReference>
<evidence type="ECO:0000313" key="4">
    <source>
        <dbReference type="EMBL" id="QIS14523.1"/>
    </source>
</evidence>
<feature type="compositionally biased region" description="Polar residues" evidence="3">
    <location>
        <begin position="31"/>
        <end position="41"/>
    </location>
</feature>
<dbReference type="KEGG" id="nah:F5544_33435"/>
<dbReference type="GO" id="GO:0005507">
    <property type="term" value="F:copper ion binding"/>
    <property type="evidence" value="ECO:0007669"/>
    <property type="project" value="TreeGrafter"/>
</dbReference>
<dbReference type="Pfam" id="PF03932">
    <property type="entry name" value="CutC"/>
    <property type="match status" value="1"/>
</dbReference>
<dbReference type="HAMAP" id="MF_00795">
    <property type="entry name" value="CutC"/>
    <property type="match status" value="1"/>
</dbReference>
<comment type="similarity">
    <text evidence="1 2">Belongs to the CutC family.</text>
</comment>
<evidence type="ECO:0000313" key="5">
    <source>
        <dbReference type="Proteomes" id="UP000503540"/>
    </source>
</evidence>
<dbReference type="Proteomes" id="UP000503540">
    <property type="component" value="Chromosome"/>
</dbReference>
<proteinExistence type="inferred from homology"/>
<dbReference type="PANTHER" id="PTHR12598">
    <property type="entry name" value="COPPER HOMEOSTASIS PROTEIN CUTC"/>
    <property type="match status" value="1"/>
</dbReference>
<sequence>MGRLGRPSDRTRSCCDQTGVARDYEQWQHCQTDGEPTQQGATHADSLSAGAPEVEERAGYTVEMSPMRIEIVVESIAGVEIAARCGADRVELCGALAEGGLTPSQGLLELAVQRAESVAVHPLIRPRPGDFRYTADELAVMVRDVRAAVLAGAHGVVVGALGPDGLLDRAACAALIDAAGDRQITLHRAIDASASPRQVLDQAIELGFTRVLTSGARPRAMDGAPLIAELVTQAAGRISIMACGGIRAANVTQVVAATGVSDVHAAVRAPVRGADGEVSFAGVGVPDGFDRFETDAEGVSALCAALRK</sequence>
<protein>
    <recommendedName>
        <fullName evidence="2">PF03932 family protein CutC</fullName>
    </recommendedName>
</protein>
<dbReference type="GO" id="GO:0005737">
    <property type="term" value="C:cytoplasm"/>
    <property type="evidence" value="ECO:0007669"/>
    <property type="project" value="UniProtKB-SubCell"/>
</dbReference>
<accession>A0A6G9YNM2</accession>
<dbReference type="AlphaFoldDB" id="A0A6G9YNM2"/>